<evidence type="ECO:0000256" key="2">
    <source>
        <dbReference type="ARBA" id="ARBA00023015"/>
    </source>
</evidence>
<comment type="caution">
    <text evidence="6">The sequence shown here is derived from an EMBL/GenBank/DDBJ whole genome shotgun (WGS) entry which is preliminary data.</text>
</comment>
<reference evidence="6 7" key="1">
    <citation type="submission" date="2016-07" db="EMBL/GenBank/DDBJ databases">
        <title>Pervasive Adenine N6-methylation of Active Genes in Fungi.</title>
        <authorList>
            <consortium name="DOE Joint Genome Institute"/>
            <person name="Mondo S.J."/>
            <person name="Dannebaum R.O."/>
            <person name="Kuo R.C."/>
            <person name="Labutti K."/>
            <person name="Haridas S."/>
            <person name="Kuo A."/>
            <person name="Salamov A."/>
            <person name="Ahrendt S.R."/>
            <person name="Lipzen A."/>
            <person name="Sullivan W."/>
            <person name="Andreopoulos W.B."/>
            <person name="Clum A."/>
            <person name="Lindquist E."/>
            <person name="Daum C."/>
            <person name="Ramamoorthy G.K."/>
            <person name="Gryganskyi A."/>
            <person name="Culley D."/>
            <person name="Magnuson J.K."/>
            <person name="James T.Y."/>
            <person name="O'Malley M.A."/>
            <person name="Stajich J.E."/>
            <person name="Spatafora J.W."/>
            <person name="Visel A."/>
            <person name="Grigoriev I.V."/>
        </authorList>
    </citation>
    <scope>NUCLEOTIDE SEQUENCE [LARGE SCALE GENOMIC DNA]</scope>
    <source>
        <strain evidence="6 7">JEL800</strain>
    </source>
</reference>
<dbReference type="Gene3D" id="2.60.40.3960">
    <property type="entry name" value="Velvet domain"/>
    <property type="match status" value="1"/>
</dbReference>
<dbReference type="GO" id="GO:0005634">
    <property type="term" value="C:nucleus"/>
    <property type="evidence" value="ECO:0007669"/>
    <property type="project" value="UniProtKB-SubCell"/>
</dbReference>
<organism evidence="6 7">
    <name type="scientific">Rhizoclosmatium globosum</name>
    <dbReference type="NCBI Taxonomy" id="329046"/>
    <lineage>
        <taxon>Eukaryota</taxon>
        <taxon>Fungi</taxon>
        <taxon>Fungi incertae sedis</taxon>
        <taxon>Chytridiomycota</taxon>
        <taxon>Chytridiomycota incertae sedis</taxon>
        <taxon>Chytridiomycetes</taxon>
        <taxon>Chytridiales</taxon>
        <taxon>Chytriomycetaceae</taxon>
        <taxon>Rhizoclosmatium</taxon>
    </lineage>
</organism>
<dbReference type="InterPro" id="IPR037525">
    <property type="entry name" value="Velvet_dom"/>
</dbReference>
<keyword evidence="4" id="KW-0539">Nucleus</keyword>
<proteinExistence type="predicted"/>
<protein>
    <recommendedName>
        <fullName evidence="5">Velvet domain-containing protein</fullName>
    </recommendedName>
</protein>
<dbReference type="STRING" id="329046.A0A1Y2D5E5"/>
<dbReference type="PANTHER" id="PTHR33572:SF3">
    <property type="entry name" value="VELVET COMPLEX SUBUNIT B"/>
    <property type="match status" value="1"/>
</dbReference>
<dbReference type="OrthoDB" id="5599552at2759"/>
<dbReference type="Pfam" id="PF11754">
    <property type="entry name" value="Velvet"/>
    <property type="match status" value="1"/>
</dbReference>
<evidence type="ECO:0000256" key="3">
    <source>
        <dbReference type="ARBA" id="ARBA00023163"/>
    </source>
</evidence>
<keyword evidence="7" id="KW-1185">Reference proteome</keyword>
<evidence type="ECO:0000259" key="5">
    <source>
        <dbReference type="PROSITE" id="PS51821"/>
    </source>
</evidence>
<dbReference type="EMBL" id="MCGO01000001">
    <property type="protein sequence ID" value="ORY53795.1"/>
    <property type="molecule type" value="Genomic_DNA"/>
</dbReference>
<evidence type="ECO:0000313" key="7">
    <source>
        <dbReference type="Proteomes" id="UP000193642"/>
    </source>
</evidence>
<feature type="domain" description="Velvet" evidence="5">
    <location>
        <begin position="19"/>
        <end position="230"/>
    </location>
</feature>
<dbReference type="PANTHER" id="PTHR33572">
    <property type="entry name" value="SPORE DEVELOPMENT REGULATOR VOSA"/>
    <property type="match status" value="1"/>
</dbReference>
<dbReference type="Proteomes" id="UP000193642">
    <property type="component" value="Unassembled WGS sequence"/>
</dbReference>
<evidence type="ECO:0000313" key="6">
    <source>
        <dbReference type="EMBL" id="ORY53795.1"/>
    </source>
</evidence>
<dbReference type="AlphaFoldDB" id="A0A1Y2D5E5"/>
<name>A0A1Y2D5E5_9FUNG</name>
<sequence>MICVAFAFKGDLRLNHKQGMPPTMEIIQQPTVARQSYGSDRKEYRPVKNVPIIKLHGCPFDKAGYYVCRSTLWTNDGQTNVTKGSASYEYIPIASSLPTPGSSLMNLLNPDSLSMHSPTNTSNSPHLYHVLPPPETNSNIVGQDIVEAQILKDTVGVEGVYFVFPNICLRMPGTFRLKYEMYDIRTERSGPIGSIMGDEITVYRPGPSIMPATSDLSYCFLEQGVPIKRPTFNDG</sequence>
<keyword evidence="3" id="KW-0804">Transcription</keyword>
<gene>
    <name evidence="6" type="ORF">BCR33DRAFT_8760</name>
</gene>
<comment type="subcellular location">
    <subcellularLocation>
        <location evidence="1">Nucleus</location>
    </subcellularLocation>
</comment>
<dbReference type="InterPro" id="IPR038491">
    <property type="entry name" value="Velvet_dom_sf"/>
</dbReference>
<dbReference type="PROSITE" id="PS51821">
    <property type="entry name" value="VELVET"/>
    <property type="match status" value="1"/>
</dbReference>
<keyword evidence="2" id="KW-0805">Transcription regulation</keyword>
<dbReference type="InterPro" id="IPR021740">
    <property type="entry name" value="Velvet"/>
</dbReference>
<accession>A0A1Y2D5E5</accession>
<evidence type="ECO:0000256" key="4">
    <source>
        <dbReference type="ARBA" id="ARBA00023242"/>
    </source>
</evidence>
<evidence type="ECO:0000256" key="1">
    <source>
        <dbReference type="ARBA" id="ARBA00004123"/>
    </source>
</evidence>